<organism evidence="8 9">
    <name type="scientific">Seongchinamella sediminis</name>
    <dbReference type="NCBI Taxonomy" id="2283635"/>
    <lineage>
        <taxon>Bacteria</taxon>
        <taxon>Pseudomonadati</taxon>
        <taxon>Pseudomonadota</taxon>
        <taxon>Gammaproteobacteria</taxon>
        <taxon>Cellvibrionales</taxon>
        <taxon>Halieaceae</taxon>
        <taxon>Seongchinamella</taxon>
    </lineage>
</organism>
<dbReference type="InterPro" id="IPR017941">
    <property type="entry name" value="Rieske_2Fe-2S"/>
</dbReference>
<dbReference type="PRINTS" id="PR00090">
    <property type="entry name" value="RNGDIOXGNASE"/>
</dbReference>
<evidence type="ECO:0000259" key="7">
    <source>
        <dbReference type="PROSITE" id="PS51296"/>
    </source>
</evidence>
<evidence type="ECO:0000256" key="1">
    <source>
        <dbReference type="ARBA" id="ARBA00001962"/>
    </source>
</evidence>
<feature type="domain" description="Rieske" evidence="7">
    <location>
        <begin position="134"/>
        <end position="242"/>
    </location>
</feature>
<dbReference type="InterPro" id="IPR001663">
    <property type="entry name" value="Rng_hydr_dOase-A"/>
</dbReference>
<name>A0A3L7E0B2_9GAMM</name>
<protein>
    <submittedName>
        <fullName evidence="8">Ring-hydroxylating oxygenase subunit alpha</fullName>
    </submittedName>
</protein>
<evidence type="ECO:0000313" key="8">
    <source>
        <dbReference type="EMBL" id="RLQ23287.1"/>
    </source>
</evidence>
<keyword evidence="6" id="KW-0411">Iron-sulfur</keyword>
<evidence type="ECO:0000313" key="9">
    <source>
        <dbReference type="Proteomes" id="UP000265509"/>
    </source>
</evidence>
<keyword evidence="2" id="KW-0001">2Fe-2S</keyword>
<dbReference type="AlphaFoldDB" id="A0A3L7E0B2"/>
<dbReference type="OrthoDB" id="9769355at2"/>
<dbReference type="Pfam" id="PF00848">
    <property type="entry name" value="Ring_hydroxyl_A"/>
    <property type="match status" value="1"/>
</dbReference>
<accession>A0A3L7E0B2</accession>
<gene>
    <name evidence="8" type="ORF">DWB85_01665</name>
</gene>
<dbReference type="SUPFAM" id="SSF50022">
    <property type="entry name" value="ISP domain"/>
    <property type="match status" value="1"/>
</dbReference>
<dbReference type="GO" id="GO:0051537">
    <property type="term" value="F:2 iron, 2 sulfur cluster binding"/>
    <property type="evidence" value="ECO:0007669"/>
    <property type="project" value="UniProtKB-KW"/>
</dbReference>
<dbReference type="InterPro" id="IPR036922">
    <property type="entry name" value="Rieske_2Fe-2S_sf"/>
</dbReference>
<dbReference type="CDD" id="cd03469">
    <property type="entry name" value="Rieske_RO_Alpha_N"/>
    <property type="match status" value="1"/>
</dbReference>
<keyword evidence="3" id="KW-0479">Metal-binding</keyword>
<keyword evidence="5" id="KW-0408">Iron</keyword>
<dbReference type="Gene3D" id="3.90.380.10">
    <property type="entry name" value="Naphthalene 1,2-dioxygenase Alpha Subunit, Chain A, domain 1"/>
    <property type="match status" value="1"/>
</dbReference>
<proteinExistence type="predicted"/>
<dbReference type="Proteomes" id="UP000265509">
    <property type="component" value="Unassembled WGS sequence"/>
</dbReference>
<dbReference type="Gene3D" id="2.102.10.10">
    <property type="entry name" value="Rieske [2Fe-2S] iron-sulphur domain"/>
    <property type="match status" value="1"/>
</dbReference>
<evidence type="ECO:0000256" key="2">
    <source>
        <dbReference type="ARBA" id="ARBA00022714"/>
    </source>
</evidence>
<sequence>MQQGLLGQAHLLGDGGNAHAIKAPGGKEVLGGGDELVTGRHGWGTACLKTASVPQGLTSYQLVGKVVTYQLVGNAGGSTVDKQTQVELLDELVALHASKSPFLDEHWVKVDTERYTSAPVFARERERIHRGLPQIAAHVSALPEPGAFVTVEVVGSPLLLTRDEQGAVRAFYNVCRHRGAQLVPEAAGCKQRFSCPYHAWTWNNTGELIAVPHEKSGFPGLDRAEHGLHALPCEVHAGWIWVNLAEGARDIDVAQHLGAMAADMEALQAQAHSVFASATLDIPANWKLLVEGGLEAYHFRVAHRDTIAPLFLDNLSSYRSFGPHIRSILPRSTLPELSDLETSEWSLGEHANVLYTLFGTAQFLVQEDHFIWIQSRPQDAGNTQLVLNTMVPVADNTPERQDYWQKNHELTVATLIEDFDLAEGIQRGLASGARQPLNFGRFEGALEVFNRTVDAYID</sequence>
<dbReference type="InterPro" id="IPR015879">
    <property type="entry name" value="Ring_hydroxy_dOase_asu_C_dom"/>
</dbReference>
<comment type="cofactor">
    <cofactor evidence="1">
        <name>Fe cation</name>
        <dbReference type="ChEBI" id="CHEBI:24875"/>
    </cofactor>
</comment>
<dbReference type="PROSITE" id="PS51296">
    <property type="entry name" value="RIESKE"/>
    <property type="match status" value="1"/>
</dbReference>
<evidence type="ECO:0000256" key="6">
    <source>
        <dbReference type="ARBA" id="ARBA00023014"/>
    </source>
</evidence>
<evidence type="ECO:0000256" key="3">
    <source>
        <dbReference type="ARBA" id="ARBA00022723"/>
    </source>
</evidence>
<keyword evidence="9" id="KW-1185">Reference proteome</keyword>
<dbReference type="PANTHER" id="PTHR43756:SF5">
    <property type="entry name" value="CHOLINE MONOOXYGENASE, CHLOROPLASTIC"/>
    <property type="match status" value="1"/>
</dbReference>
<keyword evidence="4" id="KW-0560">Oxidoreductase</keyword>
<comment type="caution">
    <text evidence="8">The sequence shown here is derived from an EMBL/GenBank/DDBJ whole genome shotgun (WGS) entry which is preliminary data.</text>
</comment>
<dbReference type="Pfam" id="PF00355">
    <property type="entry name" value="Rieske"/>
    <property type="match status" value="1"/>
</dbReference>
<dbReference type="PANTHER" id="PTHR43756">
    <property type="entry name" value="CHOLINE MONOOXYGENASE, CHLOROPLASTIC"/>
    <property type="match status" value="1"/>
</dbReference>
<dbReference type="GO" id="GO:0016491">
    <property type="term" value="F:oxidoreductase activity"/>
    <property type="evidence" value="ECO:0007669"/>
    <property type="project" value="UniProtKB-KW"/>
</dbReference>
<reference evidence="8 9" key="1">
    <citation type="submission" date="2018-07" db="EMBL/GenBank/DDBJ databases">
        <title>Halioglobus sp. genome submission.</title>
        <authorList>
            <person name="Ye M.-Q."/>
            <person name="Du Z.-J."/>
        </authorList>
    </citation>
    <scope>NUCLEOTIDE SEQUENCE [LARGE SCALE GENOMIC DNA]</scope>
    <source>
        <strain evidence="8 9">U0301</strain>
    </source>
</reference>
<dbReference type="EMBL" id="QRAN01000002">
    <property type="protein sequence ID" value="RLQ23287.1"/>
    <property type="molecule type" value="Genomic_DNA"/>
</dbReference>
<dbReference type="GO" id="GO:0005506">
    <property type="term" value="F:iron ion binding"/>
    <property type="evidence" value="ECO:0007669"/>
    <property type="project" value="InterPro"/>
</dbReference>
<evidence type="ECO:0000256" key="4">
    <source>
        <dbReference type="ARBA" id="ARBA00023002"/>
    </source>
</evidence>
<evidence type="ECO:0000256" key="5">
    <source>
        <dbReference type="ARBA" id="ARBA00023004"/>
    </source>
</evidence>
<dbReference type="SUPFAM" id="SSF55961">
    <property type="entry name" value="Bet v1-like"/>
    <property type="match status" value="1"/>
</dbReference>
<dbReference type="CDD" id="cd08887">
    <property type="entry name" value="RHO_alpha_C_3"/>
    <property type="match status" value="1"/>
</dbReference>